<proteinExistence type="predicted"/>
<organism evidence="1 2">
    <name type="scientific">SAR324 cluster bacterium</name>
    <dbReference type="NCBI Taxonomy" id="2024889"/>
    <lineage>
        <taxon>Bacteria</taxon>
        <taxon>Deltaproteobacteria</taxon>
        <taxon>SAR324 cluster</taxon>
    </lineage>
</organism>
<comment type="caution">
    <text evidence="1">The sequence shown here is derived from an EMBL/GenBank/DDBJ whole genome shotgun (WGS) entry which is preliminary data.</text>
</comment>
<gene>
    <name evidence="1" type="ORF">GYA55_12500</name>
</gene>
<evidence type="ECO:0000313" key="1">
    <source>
        <dbReference type="EMBL" id="NMC63975.1"/>
    </source>
</evidence>
<accession>A0A7X9IMF3</accession>
<dbReference type="EMBL" id="JAAZON010000570">
    <property type="protein sequence ID" value="NMC63975.1"/>
    <property type="molecule type" value="Genomic_DNA"/>
</dbReference>
<reference evidence="1 2" key="1">
    <citation type="journal article" date="2020" name="Biotechnol. Biofuels">
        <title>New insights from the biogas microbiome by comprehensive genome-resolved metagenomics of nearly 1600 species originating from multiple anaerobic digesters.</title>
        <authorList>
            <person name="Campanaro S."/>
            <person name="Treu L."/>
            <person name="Rodriguez-R L.M."/>
            <person name="Kovalovszki A."/>
            <person name="Ziels R.M."/>
            <person name="Maus I."/>
            <person name="Zhu X."/>
            <person name="Kougias P.G."/>
            <person name="Basile A."/>
            <person name="Luo G."/>
            <person name="Schluter A."/>
            <person name="Konstantinidis K.T."/>
            <person name="Angelidaki I."/>
        </authorList>
    </citation>
    <scope>NUCLEOTIDE SEQUENCE [LARGE SCALE GENOMIC DNA]</scope>
    <source>
        <strain evidence="1">AS27yjCOA_65</strain>
    </source>
</reference>
<dbReference type="AlphaFoldDB" id="A0A7X9IMF3"/>
<protein>
    <submittedName>
        <fullName evidence="1">Uncharacterized protein</fullName>
    </submittedName>
</protein>
<evidence type="ECO:0000313" key="2">
    <source>
        <dbReference type="Proteomes" id="UP000524246"/>
    </source>
</evidence>
<name>A0A7X9IMF3_9DELT</name>
<dbReference type="Proteomes" id="UP000524246">
    <property type="component" value="Unassembled WGS sequence"/>
</dbReference>
<sequence length="75" mass="8458">MDTISRLINISNRIDHLENSAEWIARETVHTDNGISQTATLITVLASEVRELTCALVRELEEEGEEASIIEEKIH</sequence>